<keyword evidence="3" id="KW-1185">Reference proteome</keyword>
<proteinExistence type="predicted"/>
<sequence length="240" mass="27220">MHPETLNPYEGLFTSKSAGWISLGEPDDYELLFPDSILITFSFTQIAFWLFVACFFLALVVASPLAIGKPGESPGTIAVRPPTIENANGSNDNTAAIAKRYNNARRRWKKLLPIAVYIKDKKPASNDWALVFDKEWVSKAWKPDDEANKKLRGYSAPYYEDRYPAENLITLPNLFLRTDGKDPGPFLEKFWGVEVGKDEASFVKNVLEFSQKENLLQGSLDAFNELYAKRDQNKQTNKKE</sequence>
<protein>
    <submittedName>
        <fullName evidence="2">Uncharacterized protein</fullName>
    </submittedName>
</protein>
<keyword evidence="1" id="KW-1133">Transmembrane helix</keyword>
<organism evidence="2 3">
    <name type="scientific">Lentinula edodes</name>
    <name type="common">Shiitake mushroom</name>
    <name type="synonym">Lentinus edodes</name>
    <dbReference type="NCBI Taxonomy" id="5353"/>
    <lineage>
        <taxon>Eukaryota</taxon>
        <taxon>Fungi</taxon>
        <taxon>Dikarya</taxon>
        <taxon>Basidiomycota</taxon>
        <taxon>Agaricomycotina</taxon>
        <taxon>Agaricomycetes</taxon>
        <taxon>Agaricomycetidae</taxon>
        <taxon>Agaricales</taxon>
        <taxon>Marasmiineae</taxon>
        <taxon>Omphalotaceae</taxon>
        <taxon>Lentinula</taxon>
    </lineage>
</organism>
<gene>
    <name evidence="2" type="ORF">LENED_006375</name>
</gene>
<keyword evidence="1" id="KW-0472">Membrane</keyword>
<evidence type="ECO:0000256" key="1">
    <source>
        <dbReference type="SAM" id="Phobius"/>
    </source>
</evidence>
<reference evidence="2 3" key="1">
    <citation type="submission" date="2016-08" db="EMBL/GenBank/DDBJ databases">
        <authorList>
            <consortium name="Lentinula edodes genome sequencing consortium"/>
            <person name="Sakamoto Y."/>
            <person name="Nakade K."/>
            <person name="Sato S."/>
            <person name="Yoshida Y."/>
            <person name="Miyazaki K."/>
            <person name="Natsume S."/>
            <person name="Konno N."/>
        </authorList>
    </citation>
    <scope>NUCLEOTIDE SEQUENCE [LARGE SCALE GENOMIC DNA]</scope>
    <source>
        <strain evidence="2 3">NBRC 111202</strain>
    </source>
</reference>
<dbReference type="EMBL" id="BDGU01000198">
    <property type="protein sequence ID" value="GAW04572.1"/>
    <property type="molecule type" value="Genomic_DNA"/>
</dbReference>
<comment type="caution">
    <text evidence="2">The sequence shown here is derived from an EMBL/GenBank/DDBJ whole genome shotgun (WGS) entry which is preliminary data.</text>
</comment>
<evidence type="ECO:0000313" key="3">
    <source>
        <dbReference type="Proteomes" id="UP000188533"/>
    </source>
</evidence>
<accession>A0A1Q3EBK4</accession>
<name>A0A1Q3EBK4_LENED</name>
<dbReference type="AlphaFoldDB" id="A0A1Q3EBK4"/>
<keyword evidence="1" id="KW-0812">Transmembrane</keyword>
<dbReference type="Proteomes" id="UP000188533">
    <property type="component" value="Unassembled WGS sequence"/>
</dbReference>
<evidence type="ECO:0000313" key="2">
    <source>
        <dbReference type="EMBL" id="GAW04572.1"/>
    </source>
</evidence>
<feature type="transmembrane region" description="Helical" evidence="1">
    <location>
        <begin position="37"/>
        <end position="62"/>
    </location>
</feature>
<reference evidence="2 3" key="2">
    <citation type="submission" date="2017-02" db="EMBL/GenBank/DDBJ databases">
        <title>A genome survey and senescence transcriptome analysis in Lentinula edodes.</title>
        <authorList>
            <person name="Sakamoto Y."/>
            <person name="Nakade K."/>
            <person name="Sato S."/>
            <person name="Yoshida Y."/>
            <person name="Miyazaki K."/>
            <person name="Natsume S."/>
            <person name="Konno N."/>
        </authorList>
    </citation>
    <scope>NUCLEOTIDE SEQUENCE [LARGE SCALE GENOMIC DNA]</scope>
    <source>
        <strain evidence="2 3">NBRC 111202</strain>
    </source>
</reference>